<reference evidence="6" key="1">
    <citation type="submission" date="2019-10" db="EMBL/GenBank/DDBJ databases">
        <title>Corvus moneduloides (New Caledonian crow) genome, bCorMon1, primary haplotype.</title>
        <authorList>
            <person name="Rutz C."/>
            <person name="Fungtammasan C."/>
            <person name="Mountcastle J."/>
            <person name="Formenti G."/>
            <person name="Chow W."/>
            <person name="Howe K."/>
            <person name="Steele M.P."/>
            <person name="Fernandes J."/>
            <person name="Gilbert M.T.P."/>
            <person name="Fedrigo O."/>
            <person name="Jarvis E.D."/>
            <person name="Gemmell N."/>
        </authorList>
    </citation>
    <scope>NUCLEOTIDE SEQUENCE [LARGE SCALE GENOMIC DNA]</scope>
</reference>
<reference evidence="5" key="3">
    <citation type="submission" date="2025-09" db="UniProtKB">
        <authorList>
            <consortium name="Ensembl"/>
        </authorList>
    </citation>
    <scope>IDENTIFICATION</scope>
</reference>
<dbReference type="InterPro" id="IPR049090">
    <property type="entry name" value="TAF1C_HB"/>
</dbReference>
<feature type="region of interest" description="Disordered" evidence="1">
    <location>
        <begin position="1058"/>
        <end position="1172"/>
    </location>
</feature>
<dbReference type="Proteomes" id="UP000694553">
    <property type="component" value="Unassembled WGS sequence"/>
</dbReference>
<gene>
    <name evidence="5" type="primary">TAF1C</name>
</gene>
<feature type="domain" description="TAF1C beta-propeller" evidence="2">
    <location>
        <begin position="526"/>
        <end position="665"/>
    </location>
</feature>
<dbReference type="Ensembl" id="ENSCMUT00000014999.2">
    <property type="protein sequence ID" value="ENSCMUP00000013969.2"/>
    <property type="gene ID" value="ENSCMUG00000008732.2"/>
</dbReference>
<dbReference type="InterPro" id="IPR049089">
    <property type="entry name" value="TAF1C_C"/>
</dbReference>
<evidence type="ECO:0000259" key="3">
    <source>
        <dbReference type="Pfam" id="PF20642"/>
    </source>
</evidence>
<feature type="domain" description="TAF1C helical bundle" evidence="3">
    <location>
        <begin position="770"/>
        <end position="1052"/>
    </location>
</feature>
<evidence type="ECO:0000313" key="5">
    <source>
        <dbReference type="Ensembl" id="ENSCMUP00000013969.2"/>
    </source>
</evidence>
<dbReference type="InterPro" id="IPR049087">
    <property type="entry name" value="TAF1C_beta-prop"/>
</dbReference>
<feature type="region of interest" description="Disordered" evidence="1">
    <location>
        <begin position="243"/>
        <end position="268"/>
    </location>
</feature>
<accession>A0A8U7NK88</accession>
<dbReference type="SUPFAM" id="SSF50978">
    <property type="entry name" value="WD40 repeat-like"/>
    <property type="match status" value="1"/>
</dbReference>
<accession>A0A8C3GYI9</accession>
<dbReference type="Pfam" id="PF20641">
    <property type="entry name" value="TAF1C_beta-prop"/>
    <property type="match status" value="1"/>
</dbReference>
<evidence type="ECO:0000313" key="6">
    <source>
        <dbReference type="Proteomes" id="UP000694553"/>
    </source>
</evidence>
<feature type="compositionally biased region" description="Low complexity" evidence="1">
    <location>
        <begin position="251"/>
        <end position="265"/>
    </location>
</feature>
<dbReference type="AlphaFoldDB" id="A0A8C3GYI9"/>
<proteinExistence type="predicted"/>
<keyword evidence="6" id="KW-1185">Reference proteome</keyword>
<feature type="region of interest" description="Disordered" evidence="1">
    <location>
        <begin position="815"/>
        <end position="859"/>
    </location>
</feature>
<evidence type="ECO:0000259" key="2">
    <source>
        <dbReference type="Pfam" id="PF20641"/>
    </source>
</evidence>
<evidence type="ECO:0000256" key="1">
    <source>
        <dbReference type="SAM" id="MobiDB-lite"/>
    </source>
</evidence>
<sequence length="1172" mass="128667">MWGAPWPHNWGHGKPGMPIAGLTVGFHCAPGEQRGTVLLPLPIPRWAPVLMAPRCQSWSGPISLFPPPVPVPFPSRSHRFPPTRPCPVPPPVPPPPPARPCPVPIPVPPPPPARPCPVPIPVPPPPPARPCPVPIPVPPLPPARPCPVPIPVPPLPPRPSLSRSHPGPTASPRPPLSRSHPGPVPFPCLFPRGRAFYPPAARGRWRPACLCHRWRSVPLRSRALIGARPQQRDHYAIPGGHSRWSRHPHRAAGPPAQPRAAPGARYRGHGVPGRSLPVLLRRRPAAGGGWPRAGRRLGRARAGAGGRPRPPPGCWIPSPAPQDILYRSGLCKKVRAGKSGATLDFARQLGHFFVDHPEDAFGSLGHLLHKNFYLGNSKLKRPARNSTIRMTALVEDIDRLEARRGCPRQHLASRLRWFSHLCRDWLFEVPLGLLADCLHEELMQQWSNLLFDDSLTGGALAWLPAEDGGTPMGRLVHPGGQAMNHLYFQDVVLEELPRARGSPAQFELSGRVRQVAAARVDGEDFVGVRSDYHCGVWRVPGRTGAAPAPLQVICTDVPASCLTVSPHLPGELSVCTQSGTVYLWSVGTGLQQLRHDPQTMFFRDHSPWRWSDFTAHPRVLSCADRTGLQCLDARAPKKCHFDLFKVGEEAGCQQGERVVLPMYLGRAHPSQYLVTTQFSVYVLDERLPLVPVLKWAHMMKAPPLFAHLMPGNPGRSHQVLLGTSRTQELLLLQYRGGSQSACQLAGTPQKLHSIGGCLQHLPTQLPHRQHLLQQRLEAPAAGLTATLQEDGPHKSMVVFQLSEAGDVFCQRLTHKAAQPPAPPSRDEATTAPGSSPLFEAPASSPQGLGGEEEEEEEQTFYLSNLEVIINEEEEEEDVGTPAPLEEAELQEPCASPQPSLAVPSPAAALRYRRWLRALSRACRDPPQHTWHPSLSQRRLFTRRDLQGPAGPSNLQRQMRQRLHQAMREGGRIQRWGLSAVQPPPLPQTLEPAGAPDPLSARLTAAWAGDWEQWWEERTSFSVAQRQRALRERRRRQKRARGRRSLSASFTSSLTYQSELSELSDAGPPLLSPGHPPILSQEGSSPAGSPAVRSPPTSPAPDEALLSSQSLRCRGIPKERRKTLRDYLSVWAEGPPEPPEPPGSQASQLCIPSSQSQLSSASQPRRKRPRMGF</sequence>
<evidence type="ECO:0000259" key="4">
    <source>
        <dbReference type="Pfam" id="PF20643"/>
    </source>
</evidence>
<dbReference type="InterPro" id="IPR036322">
    <property type="entry name" value="WD40_repeat_dom_sf"/>
</dbReference>
<dbReference type="Pfam" id="PF20643">
    <property type="entry name" value="TAF1C_C"/>
    <property type="match status" value="1"/>
</dbReference>
<dbReference type="GO" id="GO:0001164">
    <property type="term" value="F:RNA polymerase I core promoter sequence-specific DNA binding"/>
    <property type="evidence" value="ECO:0007669"/>
    <property type="project" value="TreeGrafter"/>
</dbReference>
<dbReference type="Pfam" id="PF20642">
    <property type="entry name" value="TAF1C_HB"/>
    <property type="match status" value="1"/>
</dbReference>
<dbReference type="GO" id="GO:0001650">
    <property type="term" value="C:fibrillar center"/>
    <property type="evidence" value="ECO:0007669"/>
    <property type="project" value="TreeGrafter"/>
</dbReference>
<reference evidence="5" key="2">
    <citation type="submission" date="2025-08" db="UniProtKB">
        <authorList>
            <consortium name="Ensembl"/>
        </authorList>
    </citation>
    <scope>IDENTIFICATION</scope>
</reference>
<dbReference type="OMA" id="CCRRWLK"/>
<feature type="domain" description="TAF1C C-terminal" evidence="4">
    <location>
        <begin position="1106"/>
        <end position="1172"/>
    </location>
</feature>
<dbReference type="InterPro" id="IPR038801">
    <property type="entry name" value="TAF1C"/>
</dbReference>
<organism evidence="5 6">
    <name type="scientific">Corvus moneduloides</name>
    <name type="common">New Caledonian crow</name>
    <dbReference type="NCBI Taxonomy" id="1196302"/>
    <lineage>
        <taxon>Eukaryota</taxon>
        <taxon>Metazoa</taxon>
        <taxon>Chordata</taxon>
        <taxon>Craniata</taxon>
        <taxon>Vertebrata</taxon>
        <taxon>Euteleostomi</taxon>
        <taxon>Archelosauria</taxon>
        <taxon>Archosauria</taxon>
        <taxon>Dinosauria</taxon>
        <taxon>Saurischia</taxon>
        <taxon>Theropoda</taxon>
        <taxon>Coelurosauria</taxon>
        <taxon>Aves</taxon>
        <taxon>Neognathae</taxon>
        <taxon>Neoaves</taxon>
        <taxon>Telluraves</taxon>
        <taxon>Australaves</taxon>
        <taxon>Passeriformes</taxon>
        <taxon>Corvoidea</taxon>
        <taxon>Corvidae</taxon>
        <taxon>Corvus</taxon>
    </lineage>
</organism>
<name>A0A8C3GYI9_CORMO</name>
<feature type="compositionally biased region" description="Low complexity" evidence="1">
    <location>
        <begin position="1146"/>
        <end position="1162"/>
    </location>
</feature>
<dbReference type="PANTHER" id="PTHR15319:SF1">
    <property type="entry name" value="TATA BOX-BINDING PROTEIN-ASSOCIATED FACTOR RNA POLYMERASE I SUBUNIT C"/>
    <property type="match status" value="1"/>
</dbReference>
<protein>
    <submittedName>
        <fullName evidence="5">TATA-box binding protein associated factor, RNA polymerase I subunit C</fullName>
    </submittedName>
</protein>
<dbReference type="PANTHER" id="PTHR15319">
    <property type="entry name" value="TATA BOX-BINDING PROTEIN ASSOCIATED FACTOR RNA POLYMERASE I SUBUNIT C"/>
    <property type="match status" value="1"/>
</dbReference>
<feature type="region of interest" description="Disordered" evidence="1">
    <location>
        <begin position="157"/>
        <end position="181"/>
    </location>
</feature>
<feature type="region of interest" description="Disordered" evidence="1">
    <location>
        <begin position="287"/>
        <end position="315"/>
    </location>
</feature>
<feature type="compositionally biased region" description="Basic residues" evidence="1">
    <location>
        <begin position="1163"/>
        <end position="1172"/>
    </location>
</feature>